<dbReference type="SUPFAM" id="SSF54292">
    <property type="entry name" value="2Fe-2S ferredoxin-like"/>
    <property type="match status" value="1"/>
</dbReference>
<keyword evidence="6" id="KW-1185">Reference proteome</keyword>
<evidence type="ECO:0000259" key="2">
    <source>
        <dbReference type="Pfam" id="PF00111"/>
    </source>
</evidence>
<dbReference type="Proteomes" id="UP000621390">
    <property type="component" value="Unassembled WGS sequence"/>
</dbReference>
<organism evidence="4 5">
    <name type="scientific">Idiomarina abyssalis</name>
    <dbReference type="NCBI Taxonomy" id="86102"/>
    <lineage>
        <taxon>Bacteria</taxon>
        <taxon>Pseudomonadati</taxon>
        <taxon>Pseudomonadota</taxon>
        <taxon>Gammaproteobacteria</taxon>
        <taxon>Alteromonadales</taxon>
        <taxon>Idiomarinaceae</taxon>
        <taxon>Idiomarina</taxon>
    </lineage>
</organism>
<reference evidence="4 6" key="1">
    <citation type="submission" date="2020-09" db="EMBL/GenBank/DDBJ databases">
        <title>Draft Genomes of Bacterial Isolates from North Pond Shallow Sediments.</title>
        <authorList>
            <person name="Kiel Reese B."/>
            <person name="Mullis M."/>
            <person name="Weisend R.E."/>
        </authorList>
    </citation>
    <scope>NUCLEOTIDE SEQUENCE</scope>
    <source>
        <strain evidence="4">KJE-2</strain>
        <strain evidence="3 6">KJE-3</strain>
    </source>
</reference>
<dbReference type="Gene3D" id="3.10.20.30">
    <property type="match status" value="1"/>
</dbReference>
<dbReference type="Pfam" id="PF00111">
    <property type="entry name" value="Fer2"/>
    <property type="match status" value="1"/>
</dbReference>
<dbReference type="InterPro" id="IPR012675">
    <property type="entry name" value="Beta-grasp_dom_sf"/>
</dbReference>
<dbReference type="EMBL" id="JAEMOS010000002">
    <property type="protein sequence ID" value="MBJ7265469.1"/>
    <property type="molecule type" value="Genomic_DNA"/>
</dbReference>
<accession>A0A8I1GDN2</accession>
<name>A0A8I1GDN2_9GAMM</name>
<dbReference type="GO" id="GO:0051536">
    <property type="term" value="F:iron-sulfur cluster binding"/>
    <property type="evidence" value="ECO:0007669"/>
    <property type="project" value="InterPro"/>
</dbReference>
<feature type="domain" description="2Fe-2S ferredoxin-type" evidence="2">
    <location>
        <begin position="13"/>
        <end position="55"/>
    </location>
</feature>
<dbReference type="InterPro" id="IPR036010">
    <property type="entry name" value="2Fe-2S_ferredoxin-like_sf"/>
</dbReference>
<evidence type="ECO:0000313" key="6">
    <source>
        <dbReference type="Proteomes" id="UP000655994"/>
    </source>
</evidence>
<keyword evidence="1" id="KW-0830">Ubiquinone</keyword>
<dbReference type="InterPro" id="IPR001041">
    <property type="entry name" value="2Fe-2S_ferredoxin-type"/>
</dbReference>
<evidence type="ECO:0000313" key="5">
    <source>
        <dbReference type="Proteomes" id="UP000621390"/>
    </source>
</evidence>
<gene>
    <name evidence="3" type="ORF">JHC10_00790</name>
    <name evidence="4" type="ORF">JHC11_12750</name>
</gene>
<dbReference type="Proteomes" id="UP000655994">
    <property type="component" value="Unassembled WGS sequence"/>
</dbReference>
<sequence>MSHLHSAGEQLIGQCGGHGICSQCMVEVHEGKVVGIQEPMAEPRENRKLACCVQPDPSEDVTVELQRTNFSNPKNM</sequence>
<evidence type="ECO:0000256" key="1">
    <source>
        <dbReference type="ARBA" id="ARBA00023075"/>
    </source>
</evidence>
<dbReference type="EMBL" id="JAEMOP010000009">
    <property type="protein sequence ID" value="MBJ7316857.1"/>
    <property type="molecule type" value="Genomic_DNA"/>
</dbReference>
<comment type="caution">
    <text evidence="4">The sequence shown here is derived from an EMBL/GenBank/DDBJ whole genome shotgun (WGS) entry which is preliminary data.</text>
</comment>
<protein>
    <submittedName>
        <fullName evidence="4">2Fe-2S iron-sulfur cluster binding domain-containing protein</fullName>
    </submittedName>
</protein>
<proteinExistence type="predicted"/>
<evidence type="ECO:0000313" key="3">
    <source>
        <dbReference type="EMBL" id="MBJ7265469.1"/>
    </source>
</evidence>
<evidence type="ECO:0000313" key="4">
    <source>
        <dbReference type="EMBL" id="MBJ7316857.1"/>
    </source>
</evidence>
<dbReference type="AlphaFoldDB" id="A0A8I1GDN2"/>